<reference evidence="1 2" key="1">
    <citation type="submission" date="2024-02" db="EMBL/GenBank/DDBJ databases">
        <title>The whole genome sequence of Pseudomonas benzopyrenica MLY92.</title>
        <authorList>
            <person name="Liu Y."/>
        </authorList>
    </citation>
    <scope>NUCLEOTIDE SEQUENCE [LARGE SCALE GENOMIC DNA]</scope>
    <source>
        <strain evidence="1 2">MLY92</strain>
    </source>
</reference>
<dbReference type="Proteomes" id="UP001372714">
    <property type="component" value="Chromosome"/>
</dbReference>
<protein>
    <submittedName>
        <fullName evidence="1">Uncharacterized protein</fullName>
    </submittedName>
</protein>
<keyword evidence="2" id="KW-1185">Reference proteome</keyword>
<dbReference type="EMBL" id="CP145723">
    <property type="protein sequence ID" value="WWM65441.1"/>
    <property type="molecule type" value="Genomic_DNA"/>
</dbReference>
<dbReference type="RefSeq" id="WP_338544910.1">
    <property type="nucleotide sequence ID" value="NZ_CP145723.1"/>
</dbReference>
<gene>
    <name evidence="1" type="ORF">V6W80_17180</name>
</gene>
<proteinExistence type="predicted"/>
<evidence type="ECO:0000313" key="2">
    <source>
        <dbReference type="Proteomes" id="UP001372714"/>
    </source>
</evidence>
<evidence type="ECO:0000313" key="1">
    <source>
        <dbReference type="EMBL" id="WWM65441.1"/>
    </source>
</evidence>
<organism evidence="1 2">
    <name type="scientific">Pseudomonas benzopyrenica</name>
    <dbReference type="NCBI Taxonomy" id="2993566"/>
    <lineage>
        <taxon>Bacteria</taxon>
        <taxon>Pseudomonadati</taxon>
        <taxon>Pseudomonadota</taxon>
        <taxon>Gammaproteobacteria</taxon>
        <taxon>Pseudomonadales</taxon>
        <taxon>Pseudomonadaceae</taxon>
        <taxon>Pseudomonas</taxon>
    </lineage>
</organism>
<accession>A0ABZ2FKT1</accession>
<sequence>MSHPIPQEERAVAEECRILQHDIRRLQGQLDVLHQDPAARFVSSMGSPKPGTFFGPGNYGGVPIKRVLVDGFEVKDVEYADTERGFVIYAVSPLQVRPGTDEIWRDIKGGKVTIEYEGDEPGPELAVDGQLIVMMVNAGTAGRPVSEIAEAFGADEYGHARCKASLDDVISAAECIHYCRRTQAVVS</sequence>
<name>A0ABZ2FKT1_9PSED</name>